<feature type="region of interest" description="Disordered" evidence="1">
    <location>
        <begin position="1"/>
        <end position="26"/>
    </location>
</feature>
<accession>A0ABU1Q287</accession>
<reference evidence="2 3" key="1">
    <citation type="submission" date="2023-07" db="EMBL/GenBank/DDBJ databases">
        <title>Sequencing the genomes of 1000 actinobacteria strains.</title>
        <authorList>
            <person name="Klenk H.-P."/>
        </authorList>
    </citation>
    <scope>NUCLEOTIDE SEQUENCE [LARGE SCALE GENOMIC DNA]</scope>
    <source>
        <strain evidence="2 3">DSM 43749</strain>
    </source>
</reference>
<keyword evidence="3" id="KW-1185">Reference proteome</keyword>
<dbReference type="RefSeq" id="WP_310309325.1">
    <property type="nucleotide sequence ID" value="NZ_BAAAXB010000001.1"/>
</dbReference>
<comment type="caution">
    <text evidence="2">The sequence shown here is derived from an EMBL/GenBank/DDBJ whole genome shotgun (WGS) entry which is preliminary data.</text>
</comment>
<dbReference type="Proteomes" id="UP001268819">
    <property type="component" value="Unassembled WGS sequence"/>
</dbReference>
<evidence type="ECO:0000313" key="3">
    <source>
        <dbReference type="Proteomes" id="UP001268819"/>
    </source>
</evidence>
<evidence type="ECO:0000256" key="1">
    <source>
        <dbReference type="SAM" id="MobiDB-lite"/>
    </source>
</evidence>
<gene>
    <name evidence="2" type="ORF">J2S66_004633</name>
</gene>
<sequence length="116" mass="13482">MSHDNARRRQSLADVEQRVGVLGSKVDHPSAQRLTVEQHERLRAEVRTVQWVARERRHRVEWATVLARVEALVERVDRMVPVVEVDVPAQARGAGPRVARPREVDDVPVSWRWREE</sequence>
<organism evidence="2 3">
    <name type="scientific">Saccharothrix longispora</name>
    <dbReference type="NCBI Taxonomy" id="33920"/>
    <lineage>
        <taxon>Bacteria</taxon>
        <taxon>Bacillati</taxon>
        <taxon>Actinomycetota</taxon>
        <taxon>Actinomycetes</taxon>
        <taxon>Pseudonocardiales</taxon>
        <taxon>Pseudonocardiaceae</taxon>
        <taxon>Saccharothrix</taxon>
    </lineage>
</organism>
<evidence type="ECO:0000313" key="2">
    <source>
        <dbReference type="EMBL" id="MDR6596249.1"/>
    </source>
</evidence>
<protein>
    <submittedName>
        <fullName evidence="2">Uncharacterized protein</fullName>
    </submittedName>
</protein>
<name>A0ABU1Q287_9PSEU</name>
<proteinExistence type="predicted"/>
<dbReference type="EMBL" id="JAVDSG010000001">
    <property type="protein sequence ID" value="MDR6596249.1"/>
    <property type="molecule type" value="Genomic_DNA"/>
</dbReference>